<keyword evidence="11" id="KW-0479">Metal-binding</keyword>
<sequence>MMVILLNCVTLGMYQPCTDEVCSTSRCKILQMFDDVIFTFFAVEMMIKMIAMGMWGKGAYLAETWNRLDCFIVMAGAIEYCLDMENMNLSAIRTIRVLRPLRAINRIPSMRILVMLLLDTLPMLGNVLLLCFFVFFIFGIVGVQLWAGLLRQRCFIHLPANVTYPENRIPPYYSETVKIVKPLSSYYKVYEAEKDYICSLPKDSGLHTCRVLPPMKQKAMICNATALPFSNNTPTNGSCVNWHQYYTKCRPGDKNPFQGAISFDNIGLAWVAIFLVISLEGWTDIMYYVQDAHSFWDWIYFVLLIVIGSFFMINLCLVVIATQFSETKKREMERMRMERARYQSTSTLASNSMSEPNSCYTEIIKYIAHLWRRARRKVMIHYRRVRKQPEKELPKTISLRRKKSRNRRRTKKDELPPVIQPKLSIAITEPSTGSIEQVSSSPVPSALIAVPPCTSPVAPRASPEVSDIDPLASPRHPQPFLGTNLLSKVAEPQSSHHLRVPTPTSRRSSQFTCQELLAIGGAQGAVLAASLATGYDIAKGEKHFSAPQLLFYPFSEGEACKRDRSPSGDWTDSEVGSDIYEWESDEDKEEKLFWKILKKIQEVIRSTVEHRYFQRGILVAILVNTFSMGIEYHNQPEELTSIVETSNVVFSAIFAIEMALKVIADGPYVYISNGFNVFDGVIVILSVVELLQDSEGSALSVLRTFRLLRILKLVRFMPALRRQLFVMIRTMDNVAVFFALLILFIFIFSILGMNLFGCKFCVKIDDVLTCDRKNFDSLLWAIVTVFQILTQEDWNIVLFNGMERTSHWAALYFVALMTFGNYVLFNLLVAILVEGFSAEDEKKRSDGSLSDNEEKNKQLQEREEKDRADAKLKQLQEDYDPKCNITKETKLLHLPPSLAVSRLEKEEIKSGDAGPPIITHTAATPQGSPNATLEPLARDLGFKLSPLSALTASYSSIDSIDRSTSSVTSIPHLLQMPSNGFASGMTSQRMNIQSSKATRKDSLTASPRLQRKGSNSSTGTSPWLNRKGSKTSSCSWRRRSRKKGSERENLVDSDQDSQPELNDDMMLNNALNNRQTPNQLLDRSQCNGAPPTLYNRRNILTQQNPIGSPTCTLSPQNSIRSHSSASAHWGNAPPCSPSSHTLQAGGGFVKTQSPRNSIYDHHSSRHFSIASSFKDDYKANNLIVDLPAVKTGLDADDGPKICWFFEPSECLINRSSYSLYIFEPENKFRKICSNLMEQKWFDYGTLAFIGLNCVTLAMERPNIPPSSKERLFLTITNYVFTVVFALEMLVKVVGSGLWYGKHTYFRSGWNVMDGTLVIISLVDVIMNFFSTSSSRIFGILRVFRLLRSLRPLRVINRAPGLKLVVQTLLSSLRPIGNIVLICCTFFIIFGILGVQLFKGTFYYCEGPEMKGIKNRTDCESDSRNEWLNRRYNFDDLGQALMALFVLSSKDGWVDIMYQGLDAVGVDQQPIENYSEWRLLYFISFLLLVGFFVLNMFVGVVVENFHRCREEQEKEEKARRAEKRARKLEKKRRRMREPPYYSTYSRPRLFIHNTVTSKYFDLAIAAVIGLNVVTMAMEFYMMPGELVYALKIFNYFFTAVFILEAAMKVVALGFKLYLKDRQVFRPFLPNSISIKFFDAVWNQLDVAIVILSVVGIVLEEMENEVIPINPTIIRVMRVLRIARVLKLLKMAKGIRALLDTVMQALPQVGNLGLLFYLLFFIFAALGVELFGRLECDENHPCQGLGEHAHFANFGMAFLTLFRVATGDNWNGIMKDTLRDNCDASSDCVRNCCVSAIITPLYFVVFVLMAQFVLVNVVVAVLMKHLEESHKQMDDDLEMDDEIEMELAAEEEELAAIQEASKAQEARKVDTVRVASLHKPVVKMSSLPANFTFNFYNVANNQDNQGSPPASPKLMDDNKLQNVYKPASRNSDNSSNINLRQASPEDKVAVADLSIMSPSVITTFLDGNINMLTPSELDPSPVEEESVVPPPYPAMNEDQDPPDNFDRFPSIEDITEEEEWGALPPSPCSWRPDDQSQASAKNVSLEESSESITSSSFLGLNKNDSLRINGQLLWSSLSSDSTEDTDSGSGIGLIPLDVTRTRRQDGSTDTLQGGNMDDEDEPDDDQVLIVDPQNFTFMLVNQVDADKSSCHDLSQSNESL</sequence>
<evidence type="ECO:0000256" key="13">
    <source>
        <dbReference type="SAM" id="Coils"/>
    </source>
</evidence>
<feature type="transmembrane region" description="Helical" evidence="15">
    <location>
        <begin position="777"/>
        <end position="798"/>
    </location>
</feature>
<evidence type="ECO:0000259" key="16">
    <source>
        <dbReference type="Pfam" id="PF00520"/>
    </source>
</evidence>
<feature type="transmembrane region" description="Helical" evidence="15">
    <location>
        <begin position="36"/>
        <end position="58"/>
    </location>
</feature>
<feature type="transmembrane region" description="Helical" evidence="15">
    <location>
        <begin position="1378"/>
        <end position="1397"/>
    </location>
</feature>
<name>T1JBM2_STRMM</name>
<dbReference type="GO" id="GO:0001518">
    <property type="term" value="C:voltage-gated sodium channel complex"/>
    <property type="evidence" value="ECO:0007669"/>
    <property type="project" value="TreeGrafter"/>
</dbReference>
<dbReference type="SUPFAM" id="SSF81324">
    <property type="entry name" value="Voltage-gated potassium channels"/>
    <property type="match status" value="4"/>
</dbReference>
<dbReference type="PANTHER" id="PTHR10037">
    <property type="entry name" value="VOLTAGE-GATED CATION CHANNEL CALCIUM AND SODIUM"/>
    <property type="match status" value="1"/>
</dbReference>
<evidence type="ECO:0000313" key="18">
    <source>
        <dbReference type="Proteomes" id="UP000014500"/>
    </source>
</evidence>
<feature type="region of interest" description="Disordered" evidence="14">
    <location>
        <begin position="2075"/>
        <end position="2123"/>
    </location>
</feature>
<evidence type="ECO:0000256" key="14">
    <source>
        <dbReference type="SAM" id="MobiDB-lite"/>
    </source>
</evidence>
<dbReference type="EnsemblMetazoa" id="SMAR011172-RA">
    <property type="protein sequence ID" value="SMAR011172-PA"/>
    <property type="gene ID" value="SMAR011172"/>
</dbReference>
<feature type="compositionally biased region" description="Polar residues" evidence="14">
    <location>
        <begin position="1926"/>
        <end position="1939"/>
    </location>
</feature>
<dbReference type="FunFam" id="1.10.287.70:FF:000018">
    <property type="entry name" value="Voltage-dependent T-type calcium channel subunit alpha"/>
    <property type="match status" value="1"/>
</dbReference>
<feature type="transmembrane region" description="Helical" evidence="15">
    <location>
        <begin position="1591"/>
        <end position="1617"/>
    </location>
</feature>
<feature type="compositionally biased region" description="Acidic residues" evidence="14">
    <location>
        <begin position="1051"/>
        <end position="1063"/>
    </location>
</feature>
<dbReference type="STRING" id="126957.T1JBM2"/>
<feature type="compositionally biased region" description="Polar residues" evidence="14">
    <location>
        <begin position="1112"/>
        <end position="1126"/>
    </location>
</feature>
<dbReference type="OMA" id="CDRMNFD"/>
<feature type="binding site" evidence="11">
    <location>
        <position position="1450"/>
    </location>
    <ligand>
        <name>Ca(2+)</name>
        <dbReference type="ChEBI" id="CHEBI:29108"/>
    </ligand>
</feature>
<dbReference type="GO" id="GO:0005248">
    <property type="term" value="F:voltage-gated sodium channel activity"/>
    <property type="evidence" value="ECO:0007669"/>
    <property type="project" value="TreeGrafter"/>
</dbReference>
<feature type="region of interest" description="Disordered" evidence="14">
    <location>
        <begin position="842"/>
        <end position="869"/>
    </location>
</feature>
<evidence type="ECO:0000256" key="11">
    <source>
        <dbReference type="PIRSR" id="PIRSR602077-1"/>
    </source>
</evidence>
<feature type="transmembrane region" description="Helical" evidence="15">
    <location>
        <begin position="1240"/>
        <end position="1259"/>
    </location>
</feature>
<keyword evidence="12" id="KW-0109">Calcium transport</keyword>
<feature type="region of interest" description="Disordered" evidence="14">
    <location>
        <begin position="1112"/>
        <end position="1136"/>
    </location>
</feature>
<feature type="transmembrane region" description="Helical" evidence="15">
    <location>
        <begin position="734"/>
        <end position="757"/>
    </location>
</feature>
<evidence type="ECO:0000256" key="1">
    <source>
        <dbReference type="ARBA" id="ARBA00004141"/>
    </source>
</evidence>
<feature type="transmembrane region" description="Helical" evidence="15">
    <location>
        <begin position="127"/>
        <end position="149"/>
    </location>
</feature>
<dbReference type="PRINTS" id="PR01629">
    <property type="entry name" value="TVDCCALPHA1"/>
</dbReference>
<evidence type="ECO:0000256" key="4">
    <source>
        <dbReference type="ARBA" id="ARBA00022737"/>
    </source>
</evidence>
<keyword evidence="8 15" id="KW-0472">Membrane</keyword>
<feature type="compositionally biased region" description="Basic residues" evidence="14">
    <location>
        <begin position="398"/>
        <end position="410"/>
    </location>
</feature>
<keyword evidence="9" id="KW-0325">Glycoprotein</keyword>
<dbReference type="FunFam" id="1.10.287.70:FF:000120">
    <property type="entry name" value="Voltage-dependent T-type calcium channel subunit alpha"/>
    <property type="match status" value="1"/>
</dbReference>
<keyword evidence="13" id="KW-0175">Coiled coil</keyword>
<evidence type="ECO:0000256" key="12">
    <source>
        <dbReference type="RuleBase" id="RU003808"/>
    </source>
</evidence>
<organism evidence="17 18">
    <name type="scientific">Strigamia maritima</name>
    <name type="common">European centipede</name>
    <name type="synonym">Geophilus maritimus</name>
    <dbReference type="NCBI Taxonomy" id="126957"/>
    <lineage>
        <taxon>Eukaryota</taxon>
        <taxon>Metazoa</taxon>
        <taxon>Ecdysozoa</taxon>
        <taxon>Arthropoda</taxon>
        <taxon>Myriapoda</taxon>
        <taxon>Chilopoda</taxon>
        <taxon>Pleurostigmophora</taxon>
        <taxon>Geophilomorpha</taxon>
        <taxon>Linotaeniidae</taxon>
        <taxon>Strigamia</taxon>
    </lineage>
</organism>
<dbReference type="InterPro" id="IPR005821">
    <property type="entry name" value="Ion_trans_dom"/>
</dbReference>
<dbReference type="EMBL" id="JH432011">
    <property type="status" value="NOT_ANNOTATED_CDS"/>
    <property type="molecule type" value="Genomic_DNA"/>
</dbReference>
<feature type="region of interest" description="Disordered" evidence="14">
    <location>
        <begin position="993"/>
        <end position="1063"/>
    </location>
</feature>
<comment type="subcellular location">
    <subcellularLocation>
        <location evidence="1 12">Membrane</location>
        <topology evidence="1 12">Multi-pass membrane protein</topology>
    </subcellularLocation>
</comment>
<evidence type="ECO:0000256" key="5">
    <source>
        <dbReference type="ARBA" id="ARBA00022882"/>
    </source>
</evidence>
<dbReference type="InterPro" id="IPR002077">
    <property type="entry name" value="VDCCAlpha1"/>
</dbReference>
<protein>
    <recommendedName>
        <fullName evidence="12">Voltage-dependent T-type calcium channel subunit alpha</fullName>
    </recommendedName>
</protein>
<feature type="compositionally biased region" description="Basic residues" evidence="14">
    <location>
        <begin position="1519"/>
        <end position="1533"/>
    </location>
</feature>
<feature type="transmembrane region" description="Helical" evidence="15">
    <location>
        <begin position="1558"/>
        <end position="1579"/>
    </location>
</feature>
<dbReference type="PRINTS" id="PR00167">
    <property type="entry name" value="CACHANNEL"/>
</dbReference>
<keyword evidence="18" id="KW-1185">Reference proteome</keyword>
<reference evidence="17" key="2">
    <citation type="submission" date="2015-02" db="UniProtKB">
        <authorList>
            <consortium name="EnsemblMetazoa"/>
        </authorList>
    </citation>
    <scope>IDENTIFICATION</scope>
</reference>
<feature type="domain" description="Ion transport" evidence="16">
    <location>
        <begin position="1239"/>
        <end position="1511"/>
    </location>
</feature>
<feature type="transmembrane region" description="Helical" evidence="15">
    <location>
        <begin position="1271"/>
        <end position="1294"/>
    </location>
</feature>
<dbReference type="InterPro" id="IPR043203">
    <property type="entry name" value="VGCC_Ca_Na"/>
</dbReference>
<dbReference type="FunFam" id="1.20.120.350:FF:000007">
    <property type="entry name" value="Voltage-dependent T-type calcium channel subunit alpha"/>
    <property type="match status" value="1"/>
</dbReference>
<evidence type="ECO:0000256" key="2">
    <source>
        <dbReference type="ARBA" id="ARBA00022448"/>
    </source>
</evidence>
<feature type="domain" description="Ion transport" evidence="16">
    <location>
        <begin position="1"/>
        <end position="331"/>
    </location>
</feature>
<keyword evidence="5 12" id="KW-0851">Voltage-gated channel</keyword>
<feature type="transmembrane region" description="Helical" evidence="15">
    <location>
        <begin position="1314"/>
        <end position="1343"/>
    </location>
</feature>
<dbReference type="FunFam" id="1.20.120.350:FF:000012">
    <property type="entry name" value="Voltage-dependent T-type calcium channel subunit alpha"/>
    <property type="match status" value="1"/>
</dbReference>
<dbReference type="PANTHER" id="PTHR10037:SF230">
    <property type="entry name" value="CA[2+]-CHANNEL PROTEIN ALPHA[[1]] SUBUNIT T, ISOFORM F"/>
    <property type="match status" value="1"/>
</dbReference>
<evidence type="ECO:0000256" key="7">
    <source>
        <dbReference type="ARBA" id="ARBA00023065"/>
    </source>
</evidence>
<dbReference type="InterPro" id="IPR027359">
    <property type="entry name" value="Volt_channel_dom_sf"/>
</dbReference>
<dbReference type="Gene3D" id="1.20.120.350">
    <property type="entry name" value="Voltage-gated potassium channels. Chain C"/>
    <property type="match status" value="4"/>
</dbReference>
<dbReference type="GO" id="GO:0008332">
    <property type="term" value="F:low voltage-gated calcium channel activity"/>
    <property type="evidence" value="ECO:0007669"/>
    <property type="project" value="TreeGrafter"/>
</dbReference>
<dbReference type="GO" id="GO:0005891">
    <property type="term" value="C:voltage-gated calcium channel complex"/>
    <property type="evidence" value="ECO:0007669"/>
    <property type="project" value="InterPro"/>
</dbReference>
<dbReference type="InterPro" id="IPR005445">
    <property type="entry name" value="VDCC_T_a1"/>
</dbReference>
<dbReference type="PhylomeDB" id="T1JBM2"/>
<feature type="transmembrane region" description="Helical" evidence="15">
    <location>
        <begin position="1478"/>
        <end position="1501"/>
    </location>
</feature>
<feature type="transmembrane region" description="Helical" evidence="15">
    <location>
        <begin position="1707"/>
        <end position="1726"/>
    </location>
</feature>
<evidence type="ECO:0000256" key="9">
    <source>
        <dbReference type="ARBA" id="ARBA00023180"/>
    </source>
</evidence>
<feature type="region of interest" description="Disordered" evidence="14">
    <location>
        <begin position="1922"/>
        <end position="1943"/>
    </location>
</feature>
<dbReference type="Pfam" id="PF00520">
    <property type="entry name" value="Ion_trans"/>
    <property type="match status" value="4"/>
</dbReference>
<dbReference type="eggNOG" id="KOG2302">
    <property type="taxonomic scope" value="Eukaryota"/>
</dbReference>
<keyword evidence="4" id="KW-0677">Repeat</keyword>
<dbReference type="GO" id="GO:0043005">
    <property type="term" value="C:neuron projection"/>
    <property type="evidence" value="ECO:0007669"/>
    <property type="project" value="TreeGrafter"/>
</dbReference>
<dbReference type="FunFam" id="1.20.120.350:FF:000009">
    <property type="entry name" value="Voltage-dependent T-type calcium channel subunit alpha"/>
    <property type="match status" value="1"/>
</dbReference>
<feature type="region of interest" description="Disordered" evidence="14">
    <location>
        <begin position="1511"/>
        <end position="1533"/>
    </location>
</feature>
<comment type="function">
    <text evidence="12">Voltage-sensitive calcium channels (VSCC) mediate the entry of calcium ions into excitable cells and are also involved in a variety of calcium-dependent processes, including muscle contraction, hormone or neurotransmitter release, gene expression, cell motility, cell division and cell death. This channel gives rise to T-type calcium currents. T-type calcium channels belong to the "low-voltage activated (LVA)" group and are strongly blocked by nickel and mibefradil. A particularity of this type of channels is an opening at quite negative potentials, and a voltage-dependent inactivation. T-type channels serve pacemaking functions in both central neurons and cardiac nodal cells and support calcium signaling in secretory cells and vascular smooth muscle. They may also be involved in the modulation of firing patterns of neurons which is important for information processing as well as in cell growth processes.</text>
</comment>
<dbReference type="Gene3D" id="1.10.287.70">
    <property type="match status" value="4"/>
</dbReference>
<feature type="region of interest" description="Disordered" evidence="14">
    <location>
        <begin position="1970"/>
        <end position="2055"/>
    </location>
</feature>
<dbReference type="GO" id="GO:0046872">
    <property type="term" value="F:metal ion binding"/>
    <property type="evidence" value="ECO:0007669"/>
    <property type="project" value="UniProtKB-KW"/>
</dbReference>
<feature type="compositionally biased region" description="Acidic residues" evidence="14">
    <location>
        <begin position="2114"/>
        <end position="2123"/>
    </location>
</feature>
<feature type="domain" description="Ion transport" evidence="16">
    <location>
        <begin position="1556"/>
        <end position="1830"/>
    </location>
</feature>
<feature type="transmembrane region" description="Helical" evidence="15">
    <location>
        <begin position="1799"/>
        <end position="1821"/>
    </location>
</feature>
<evidence type="ECO:0000256" key="6">
    <source>
        <dbReference type="ARBA" id="ARBA00022989"/>
    </source>
</evidence>
<comment type="similarity">
    <text evidence="12">Belongs to the calcium channel alpha-1 subunit (TC 1.A.1.11) family.</text>
</comment>
<keyword evidence="11 12" id="KW-0106">Calcium</keyword>
<keyword evidence="12" id="KW-0107">Calcium channel</keyword>
<reference evidence="18" key="1">
    <citation type="submission" date="2011-05" db="EMBL/GenBank/DDBJ databases">
        <authorList>
            <person name="Richards S.R."/>
            <person name="Qu J."/>
            <person name="Jiang H."/>
            <person name="Jhangiani S.N."/>
            <person name="Agravi P."/>
            <person name="Goodspeed R."/>
            <person name="Gross S."/>
            <person name="Mandapat C."/>
            <person name="Jackson L."/>
            <person name="Mathew T."/>
            <person name="Pu L."/>
            <person name="Thornton R."/>
            <person name="Saada N."/>
            <person name="Wilczek-Boney K.B."/>
            <person name="Lee S."/>
            <person name="Kovar C."/>
            <person name="Wu Y."/>
            <person name="Scherer S.E."/>
            <person name="Worley K.C."/>
            <person name="Muzny D.M."/>
            <person name="Gibbs R."/>
        </authorList>
    </citation>
    <scope>NUCLEOTIDE SEQUENCE</scope>
    <source>
        <strain evidence="18">Brora</strain>
    </source>
</reference>
<evidence type="ECO:0000256" key="3">
    <source>
        <dbReference type="ARBA" id="ARBA00022692"/>
    </source>
</evidence>
<feature type="transmembrane region" description="Helical" evidence="15">
    <location>
        <begin position="299"/>
        <end position="324"/>
    </location>
</feature>
<evidence type="ECO:0000313" key="17">
    <source>
        <dbReference type="EnsemblMetazoa" id="SMAR011172-PA"/>
    </source>
</evidence>
<dbReference type="FunFam" id="1.10.287.70:FF:000125">
    <property type="entry name" value="Voltage-dependent T-type calcium channel subunit alpha"/>
    <property type="match status" value="1"/>
</dbReference>
<feature type="compositionally biased region" description="Polar residues" evidence="14">
    <location>
        <begin position="1003"/>
        <end position="1023"/>
    </location>
</feature>
<feature type="domain" description="Ion transport" evidence="16">
    <location>
        <begin position="610"/>
        <end position="843"/>
    </location>
</feature>
<feature type="region of interest" description="Disordered" evidence="14">
    <location>
        <begin position="391"/>
        <end position="415"/>
    </location>
</feature>
<feature type="transmembrane region" description="Helical" evidence="15">
    <location>
        <begin position="260"/>
        <end position="279"/>
    </location>
</feature>
<dbReference type="GO" id="GO:0070509">
    <property type="term" value="P:calcium ion import"/>
    <property type="evidence" value="ECO:0007669"/>
    <property type="project" value="TreeGrafter"/>
</dbReference>
<keyword evidence="7" id="KW-0406">Ion transport</keyword>
<evidence type="ECO:0000256" key="15">
    <source>
        <dbReference type="SAM" id="Phobius"/>
    </source>
</evidence>
<feature type="binding site" evidence="11">
    <location>
        <position position="792"/>
    </location>
    <ligand>
        <name>Ca(2+)</name>
        <dbReference type="ChEBI" id="CHEBI:29108"/>
    </ligand>
</feature>
<dbReference type="HOGENOM" id="CLU_000540_2_0_1"/>
<keyword evidence="3 15" id="KW-0812">Transmembrane</keyword>
<dbReference type="Proteomes" id="UP000014500">
    <property type="component" value="Unassembled WGS sequence"/>
</dbReference>
<keyword evidence="2" id="KW-0813">Transport</keyword>
<feature type="binding site" evidence="11">
    <location>
        <position position="280"/>
    </location>
    <ligand>
        <name>Ca(2+)</name>
        <dbReference type="ChEBI" id="CHEBI:29108"/>
    </ligand>
</feature>
<accession>T1JBM2</accession>
<keyword evidence="6 15" id="KW-1133">Transmembrane helix</keyword>
<feature type="coiled-coil region" evidence="13">
    <location>
        <begin position="1838"/>
        <end position="1865"/>
    </location>
</feature>
<feature type="transmembrane region" description="Helical" evidence="15">
    <location>
        <begin position="810"/>
        <end position="833"/>
    </location>
</feature>
<keyword evidence="10" id="KW-0407">Ion channel</keyword>
<dbReference type="GO" id="GO:0086010">
    <property type="term" value="P:membrane depolarization during action potential"/>
    <property type="evidence" value="ECO:0007669"/>
    <property type="project" value="TreeGrafter"/>
</dbReference>
<evidence type="ECO:0000256" key="8">
    <source>
        <dbReference type="ARBA" id="ARBA00023136"/>
    </source>
</evidence>
<evidence type="ECO:0000256" key="10">
    <source>
        <dbReference type="ARBA" id="ARBA00023303"/>
    </source>
</evidence>
<proteinExistence type="inferred from homology"/>